<dbReference type="EMBL" id="JAAKZX010000008">
    <property type="protein sequence ID" value="NGO41434.1"/>
    <property type="molecule type" value="Genomic_DNA"/>
</dbReference>
<sequence>MLRRNTFLAASRHCELNAVTTGYYFEFGCHNARTFRLAYDAFSPLHDFTYVAFDSFEGLPDVTGIDVHGDLWYRGQMSTSEADFRRLCKRHGIPDEKYRVVKGFYDKTLTPELAAELGPLHAAVIYIDCDLYVSTVPVLKFVKSFLRPGTVIVFDDWFLYNGDPQRGEQKAFAEFCLENPGFRFQSFLSNNEHQAFIFLGETSQPQQDTSTQSTL</sequence>
<dbReference type="PANTHER" id="PTHR40036">
    <property type="entry name" value="MACROCIN O-METHYLTRANSFERASE"/>
    <property type="match status" value="1"/>
</dbReference>
<keyword evidence="2" id="KW-1185">Reference proteome</keyword>
<dbReference type="InterPro" id="IPR008884">
    <property type="entry name" value="TylF_MeTrfase"/>
</dbReference>
<dbReference type="SUPFAM" id="SSF53335">
    <property type="entry name" value="S-adenosyl-L-methionine-dependent methyltransferases"/>
    <property type="match status" value="1"/>
</dbReference>
<dbReference type="Proteomes" id="UP001518140">
    <property type="component" value="Unassembled WGS sequence"/>
</dbReference>
<accession>A0ABX0DNU3</accession>
<evidence type="ECO:0000313" key="2">
    <source>
        <dbReference type="Proteomes" id="UP001518140"/>
    </source>
</evidence>
<comment type="caution">
    <text evidence="1">The sequence shown here is derived from an EMBL/GenBank/DDBJ whole genome shotgun (WGS) entry which is preliminary data.</text>
</comment>
<dbReference type="Pfam" id="PF05711">
    <property type="entry name" value="TylF"/>
    <property type="match status" value="1"/>
</dbReference>
<gene>
    <name evidence="1" type="ORF">G6048_04360</name>
</gene>
<dbReference type="PANTHER" id="PTHR40036:SF1">
    <property type="entry name" value="MACROCIN O-METHYLTRANSFERASE"/>
    <property type="match status" value="1"/>
</dbReference>
<reference evidence="1 2" key="1">
    <citation type="submission" date="2020-02" db="EMBL/GenBank/DDBJ databases">
        <title>Whole-genome analyses of novel actinobacteria.</title>
        <authorList>
            <person name="Sahin N."/>
            <person name="Tokatli A."/>
        </authorList>
    </citation>
    <scope>NUCLEOTIDE SEQUENCE [LARGE SCALE GENOMIC DNA]</scope>
    <source>
        <strain evidence="1 2">YC419</strain>
    </source>
</reference>
<dbReference type="RefSeq" id="WP_165338076.1">
    <property type="nucleotide sequence ID" value="NZ_JAAKZX010000008.1"/>
</dbReference>
<organism evidence="1 2">
    <name type="scientific">Streptomyces ureilyticus</name>
    <dbReference type="NCBI Taxonomy" id="1775131"/>
    <lineage>
        <taxon>Bacteria</taxon>
        <taxon>Bacillati</taxon>
        <taxon>Actinomycetota</taxon>
        <taxon>Actinomycetes</taxon>
        <taxon>Kitasatosporales</taxon>
        <taxon>Streptomycetaceae</taxon>
        <taxon>Streptomyces</taxon>
    </lineage>
</organism>
<dbReference type="InterPro" id="IPR029063">
    <property type="entry name" value="SAM-dependent_MTases_sf"/>
</dbReference>
<proteinExistence type="predicted"/>
<protein>
    <recommendedName>
        <fullName evidence="3">Methyltransferase</fullName>
    </recommendedName>
</protein>
<evidence type="ECO:0000313" key="1">
    <source>
        <dbReference type="EMBL" id="NGO41434.1"/>
    </source>
</evidence>
<dbReference type="Gene3D" id="3.40.50.150">
    <property type="entry name" value="Vaccinia Virus protein VP39"/>
    <property type="match status" value="1"/>
</dbReference>
<evidence type="ECO:0008006" key="3">
    <source>
        <dbReference type="Google" id="ProtNLM"/>
    </source>
</evidence>
<name>A0ABX0DNU3_9ACTN</name>